<accession>A0A679HSZ4</accession>
<evidence type="ECO:0000313" key="3">
    <source>
        <dbReference type="Proteomes" id="UP000500882"/>
    </source>
</evidence>
<reference evidence="2 3" key="1">
    <citation type="submission" date="2020-02" db="EMBL/GenBank/DDBJ databases">
        <title>Whole-genome sequencing and comparative analysis of the genomes of Bacteroides thetaiotaomicron and Escherichia coli isolated from a healthy resident in Vietnam.</title>
        <authorList>
            <person name="Mohsin M."/>
            <person name="Tanaka K."/>
            <person name="Kawahara R."/>
            <person name="Kondo S."/>
            <person name="Noguchi H."/>
            <person name="Motooka D."/>
            <person name="Nakamura S."/>
            <person name="Khong D.T."/>
            <person name="Nguyen T.N."/>
            <person name="Tran H.T."/>
            <person name="Yamamoto Y."/>
        </authorList>
    </citation>
    <scope>NUCLEOTIDE SEQUENCE [LARGE SCALE GENOMIC DNA]</scope>
    <source>
        <strain evidence="2 3">F9-2</strain>
    </source>
</reference>
<sequence length="79" mass="9311">MHTINSILAPVILTERDTLDIVSRHNCIYRLLTIFQCLFMFPCFGIRNVYRNQKYGKLAPLIKALKGVFYRFMENPDID</sequence>
<keyword evidence="1" id="KW-0472">Membrane</keyword>
<gene>
    <name evidence="2" type="ORF">BatF92_37100</name>
</gene>
<evidence type="ECO:0000313" key="2">
    <source>
        <dbReference type="EMBL" id="BCA51768.1"/>
    </source>
</evidence>
<dbReference type="AlphaFoldDB" id="A0A679HSZ4"/>
<protein>
    <submittedName>
        <fullName evidence="2">Uncharacterized protein</fullName>
    </submittedName>
</protein>
<feature type="transmembrane region" description="Helical" evidence="1">
    <location>
        <begin position="28"/>
        <end position="50"/>
    </location>
</feature>
<proteinExistence type="predicted"/>
<dbReference type="RefSeq" id="WP_132061133.1">
    <property type="nucleotide sequence ID" value="NZ_AP022660.1"/>
</dbReference>
<name>A0A679HSZ4_BACT4</name>
<evidence type="ECO:0000256" key="1">
    <source>
        <dbReference type="SAM" id="Phobius"/>
    </source>
</evidence>
<dbReference type="Proteomes" id="UP000500882">
    <property type="component" value="Chromosome"/>
</dbReference>
<organism evidence="2 3">
    <name type="scientific">Bacteroides thetaiotaomicron</name>
    <dbReference type="NCBI Taxonomy" id="818"/>
    <lineage>
        <taxon>Bacteria</taxon>
        <taxon>Pseudomonadati</taxon>
        <taxon>Bacteroidota</taxon>
        <taxon>Bacteroidia</taxon>
        <taxon>Bacteroidales</taxon>
        <taxon>Bacteroidaceae</taxon>
        <taxon>Bacteroides</taxon>
    </lineage>
</organism>
<keyword evidence="1" id="KW-0812">Transmembrane</keyword>
<dbReference type="EMBL" id="AP022660">
    <property type="protein sequence ID" value="BCA51768.1"/>
    <property type="molecule type" value="Genomic_DNA"/>
</dbReference>
<keyword evidence="1" id="KW-1133">Transmembrane helix</keyword>